<dbReference type="GO" id="GO:0051213">
    <property type="term" value="F:dioxygenase activity"/>
    <property type="evidence" value="ECO:0007669"/>
    <property type="project" value="UniProtKB-KW"/>
</dbReference>
<evidence type="ECO:0000256" key="1">
    <source>
        <dbReference type="ARBA" id="ARBA00022630"/>
    </source>
</evidence>
<dbReference type="SUPFAM" id="SSF51412">
    <property type="entry name" value="Inosine monophosphate dehydrogenase (IMPDH)"/>
    <property type="match status" value="1"/>
</dbReference>
<sequence>MNGAADRMETRATRVLGIRYPIVQGGLARVARAELAAAVSEAGGLGQIAMAGLHQPELLRAEIRKAKALTAAPFAVNFPIGRIDISALVDLSVEEGVPVLSFTAGNPRPWIDRLAGTGTRTLVLVAGAEQARKAEQAGADVVATVGYEGGGHLGRSDLTTMVAVPMVVDAVGIPVLASGGIVDGRGLAAALALGADGIELGTRFVATREAAAHERYKAALLAAQPEDTLVIKQSLGMPGRVLDSAWTRRIQAAEKAGADRDSVLAMVDWAANERAAVGGALDEGLVWAGQAVGLIDDLPPAGEVVARIVAGARAAATRAAALAGAQGEG</sequence>
<dbReference type="PANTHER" id="PTHR32332:SF20">
    <property type="entry name" value="2-NITROPROPANE DIOXYGENASE-LIKE PROTEIN"/>
    <property type="match status" value="1"/>
</dbReference>
<dbReference type="Pfam" id="PF03060">
    <property type="entry name" value="NMO"/>
    <property type="match status" value="2"/>
</dbReference>
<evidence type="ECO:0000313" key="4">
    <source>
        <dbReference type="EMBL" id="SDE43311.1"/>
    </source>
</evidence>
<keyword evidence="3" id="KW-0560">Oxidoreductase</keyword>
<evidence type="ECO:0000256" key="2">
    <source>
        <dbReference type="ARBA" id="ARBA00022643"/>
    </source>
</evidence>
<keyword evidence="1" id="KW-0285">Flavoprotein</keyword>
<evidence type="ECO:0000313" key="5">
    <source>
        <dbReference type="Proteomes" id="UP000198925"/>
    </source>
</evidence>
<gene>
    <name evidence="4" type="ORF">SAMN04487779_103613</name>
</gene>
<reference evidence="4 5" key="1">
    <citation type="submission" date="2016-10" db="EMBL/GenBank/DDBJ databases">
        <authorList>
            <person name="de Groot N.N."/>
        </authorList>
    </citation>
    <scope>NUCLEOTIDE SEQUENCE [LARGE SCALE GENOMIC DNA]</scope>
    <source>
        <strain evidence="4 5">CPCC 100156</strain>
    </source>
</reference>
<proteinExistence type="predicted"/>
<dbReference type="InterPro" id="IPR004136">
    <property type="entry name" value="NMO"/>
</dbReference>
<dbReference type="PANTHER" id="PTHR32332">
    <property type="entry name" value="2-NITROPROPANE DIOXYGENASE"/>
    <property type="match status" value="1"/>
</dbReference>
<accession>A0A1G7CVP8</accession>
<dbReference type="CDD" id="cd04730">
    <property type="entry name" value="NPD_like"/>
    <property type="match status" value="1"/>
</dbReference>
<evidence type="ECO:0000256" key="3">
    <source>
        <dbReference type="ARBA" id="ARBA00023002"/>
    </source>
</evidence>
<name>A0A1G7CVP8_9PROT</name>
<keyword evidence="5" id="KW-1185">Reference proteome</keyword>
<dbReference type="Gene3D" id="3.20.20.70">
    <property type="entry name" value="Aldolase class I"/>
    <property type="match status" value="1"/>
</dbReference>
<dbReference type="InterPro" id="IPR013785">
    <property type="entry name" value="Aldolase_TIM"/>
</dbReference>
<keyword evidence="2" id="KW-0288">FMN</keyword>
<dbReference type="GO" id="GO:0018580">
    <property type="term" value="F:nitronate monooxygenase activity"/>
    <property type="evidence" value="ECO:0007669"/>
    <property type="project" value="InterPro"/>
</dbReference>
<dbReference type="Proteomes" id="UP000198925">
    <property type="component" value="Unassembled WGS sequence"/>
</dbReference>
<dbReference type="RefSeq" id="WP_218128069.1">
    <property type="nucleotide sequence ID" value="NZ_FMZX01000036.1"/>
</dbReference>
<organism evidence="4 5">
    <name type="scientific">Belnapia rosea</name>
    <dbReference type="NCBI Taxonomy" id="938405"/>
    <lineage>
        <taxon>Bacteria</taxon>
        <taxon>Pseudomonadati</taxon>
        <taxon>Pseudomonadota</taxon>
        <taxon>Alphaproteobacteria</taxon>
        <taxon>Acetobacterales</taxon>
        <taxon>Roseomonadaceae</taxon>
        <taxon>Belnapia</taxon>
    </lineage>
</organism>
<dbReference type="AlphaFoldDB" id="A0A1G7CVP8"/>
<protein>
    <submittedName>
        <fullName evidence="4">2-nitropropane dioxygenase</fullName>
    </submittedName>
</protein>
<keyword evidence="4" id="KW-0223">Dioxygenase</keyword>
<dbReference type="EMBL" id="FMZX01000036">
    <property type="protein sequence ID" value="SDE43311.1"/>
    <property type="molecule type" value="Genomic_DNA"/>
</dbReference>